<dbReference type="EMBL" id="GBRD01007838">
    <property type="protein sequence ID" value="JAG57983.1"/>
    <property type="molecule type" value="Transcribed_RNA"/>
</dbReference>
<dbReference type="EMBL" id="GBHO01025805">
    <property type="protein sequence ID" value="JAG17799.1"/>
    <property type="molecule type" value="Transcribed_RNA"/>
</dbReference>
<accession>A0A0A9XG55</accession>
<proteinExistence type="predicted"/>
<name>A0A0A9XG55_LYGHE</name>
<reference evidence="1" key="2">
    <citation type="submission" date="2014-07" db="EMBL/GenBank/DDBJ databases">
        <authorList>
            <person name="Hull J."/>
        </authorList>
    </citation>
    <scope>NUCLEOTIDE SEQUENCE</scope>
</reference>
<protein>
    <submittedName>
        <fullName evidence="1">Spermine oxidase</fullName>
    </submittedName>
</protein>
<gene>
    <name evidence="1" type="primary">SMOX_2</name>
    <name evidence="2" type="synonym">SMOX_3</name>
    <name evidence="2" type="ORF">CM83_28791</name>
    <name evidence="1" type="ORF">CM83_28794</name>
</gene>
<sequence>MKEGSRGLKPVPPTNDPLADFRKCLGKLLKAVLVYYERFENRVEMARLDGSQMLGNASDALENTVNDVKTTVLDGLEARKAQINDVIEQRKMEVAKAVDMGVVTVSKTVDASRTLGRAALETSLGLTADLLKSGRSLTKDLLSVGSQMNQNVYNAGRALTNEISVPNPIALVRAKRNRILQAAARQLRSMASTIEGWSGNE</sequence>
<dbReference type="EMBL" id="GBHO01025806">
    <property type="protein sequence ID" value="JAG17798.1"/>
    <property type="molecule type" value="Transcribed_RNA"/>
</dbReference>
<dbReference type="EMBL" id="GBRD01007840">
    <property type="protein sequence ID" value="JAG57981.1"/>
    <property type="molecule type" value="Transcribed_RNA"/>
</dbReference>
<reference evidence="1" key="1">
    <citation type="journal article" date="2014" name="PLoS ONE">
        <title>Transcriptome-Based Identification of ABC Transporters in the Western Tarnished Plant Bug Lygus hesperus.</title>
        <authorList>
            <person name="Hull J.J."/>
            <person name="Chaney K."/>
            <person name="Geib S.M."/>
            <person name="Fabrick J.A."/>
            <person name="Brent C.S."/>
            <person name="Walsh D."/>
            <person name="Lavine L.C."/>
        </authorList>
    </citation>
    <scope>NUCLEOTIDE SEQUENCE</scope>
</reference>
<evidence type="ECO:0000313" key="2">
    <source>
        <dbReference type="EMBL" id="JAG17799.1"/>
    </source>
</evidence>
<dbReference type="AlphaFoldDB" id="A0A0A9XG55"/>
<evidence type="ECO:0000313" key="3">
    <source>
        <dbReference type="EMBL" id="JAG57981.1"/>
    </source>
</evidence>
<evidence type="ECO:0000313" key="1">
    <source>
        <dbReference type="EMBL" id="JAG17798.1"/>
    </source>
</evidence>
<reference evidence="3" key="3">
    <citation type="submission" date="2014-09" db="EMBL/GenBank/DDBJ databases">
        <authorList>
            <person name="Magalhaes I.L.F."/>
            <person name="Oliveira U."/>
            <person name="Santos F.R."/>
            <person name="Vidigal T.H.D.A."/>
            <person name="Brescovit A.D."/>
            <person name="Santos A.J."/>
        </authorList>
    </citation>
    <scope>NUCLEOTIDE SEQUENCE</scope>
</reference>
<organism evidence="1">
    <name type="scientific">Lygus hesperus</name>
    <name type="common">Western plant bug</name>
    <dbReference type="NCBI Taxonomy" id="30085"/>
    <lineage>
        <taxon>Eukaryota</taxon>
        <taxon>Metazoa</taxon>
        <taxon>Ecdysozoa</taxon>
        <taxon>Arthropoda</taxon>
        <taxon>Hexapoda</taxon>
        <taxon>Insecta</taxon>
        <taxon>Pterygota</taxon>
        <taxon>Neoptera</taxon>
        <taxon>Paraneoptera</taxon>
        <taxon>Hemiptera</taxon>
        <taxon>Heteroptera</taxon>
        <taxon>Panheteroptera</taxon>
        <taxon>Cimicomorpha</taxon>
        <taxon>Miridae</taxon>
        <taxon>Mirini</taxon>
        <taxon>Lygus</taxon>
    </lineage>
</organism>